<keyword evidence="1" id="KW-0732">Signal</keyword>
<feature type="signal peptide" evidence="1">
    <location>
        <begin position="1"/>
        <end position="20"/>
    </location>
</feature>
<evidence type="ECO:0000256" key="1">
    <source>
        <dbReference type="SAM" id="SignalP"/>
    </source>
</evidence>
<dbReference type="RefSeq" id="WP_070725431.1">
    <property type="nucleotide sequence ID" value="NZ_MDZB01000073.1"/>
</dbReference>
<keyword evidence="3" id="KW-1185">Reference proteome</keyword>
<accession>A0A1G1TAJ2</accession>
<reference evidence="2 3" key="1">
    <citation type="submission" date="2016-08" db="EMBL/GenBank/DDBJ databases">
        <title>Hymenobacter coccineus sp. nov., Hymenobacter lapidarius sp. nov. and Hymenobacter glacialis sp. nov., isolated from Antarctic soil.</title>
        <authorList>
            <person name="Sedlacek I."/>
            <person name="Kralova S."/>
            <person name="Kyrova K."/>
            <person name="Maslanova I."/>
            <person name="Stankova E."/>
            <person name="Vrbovska V."/>
            <person name="Nemec M."/>
            <person name="Bartak M."/>
            <person name="Svec P."/>
            <person name="Busse H.-J."/>
            <person name="Pantucek R."/>
        </authorList>
    </citation>
    <scope>NUCLEOTIDE SEQUENCE [LARGE SCALE GENOMIC DNA]</scope>
    <source>
        <strain evidence="2 3">CCM 8643</strain>
    </source>
</reference>
<dbReference type="AlphaFoldDB" id="A0A1G1TAJ2"/>
<dbReference type="EMBL" id="MDZB01000073">
    <property type="protein sequence ID" value="OGX87903.1"/>
    <property type="molecule type" value="Genomic_DNA"/>
</dbReference>
<evidence type="ECO:0000313" key="2">
    <source>
        <dbReference type="EMBL" id="OGX87903.1"/>
    </source>
</evidence>
<organism evidence="2 3">
    <name type="scientific">Hymenobacter lapidarius</name>
    <dbReference type="NCBI Taxonomy" id="1908237"/>
    <lineage>
        <taxon>Bacteria</taxon>
        <taxon>Pseudomonadati</taxon>
        <taxon>Bacteroidota</taxon>
        <taxon>Cytophagia</taxon>
        <taxon>Cytophagales</taxon>
        <taxon>Hymenobacteraceae</taxon>
        <taxon>Hymenobacter</taxon>
    </lineage>
</organism>
<sequence>MKCYHILLPLLVLLSHSGVAQTGPAASEWVPRRWTVGIQAAYYPRMAMVDAADAPSGYNYARPWPGLPSVAYQTRRAGAVEIGLLLRTMPQHTTVTIDSDGTAVTQRQSSTWAVPVVYRGHLDEKRRRWRTDLVVGFMPVSSYYKEEITRTDVATGRTYLSGNQQKEYHDFLILGGLGGAYALTPHVSLTADARLAFSAAGYISEQLLPNGQNGISALAPALSAGLSYHFGPTLR</sequence>
<comment type="caution">
    <text evidence="2">The sequence shown here is derived from an EMBL/GenBank/DDBJ whole genome shotgun (WGS) entry which is preliminary data.</text>
</comment>
<name>A0A1G1TAJ2_9BACT</name>
<dbReference type="InterPro" id="IPR011250">
    <property type="entry name" value="OMP/PagP_B-barrel"/>
</dbReference>
<gene>
    <name evidence="2" type="ORF">BEN47_10250</name>
</gene>
<protein>
    <recommendedName>
        <fullName evidence="4">Outer membrane protein beta-barrel domain-containing protein</fullName>
    </recommendedName>
</protein>
<dbReference type="Proteomes" id="UP000176294">
    <property type="component" value="Unassembled WGS sequence"/>
</dbReference>
<dbReference type="SUPFAM" id="SSF56925">
    <property type="entry name" value="OMPA-like"/>
    <property type="match status" value="1"/>
</dbReference>
<feature type="chain" id="PRO_5009579275" description="Outer membrane protein beta-barrel domain-containing protein" evidence="1">
    <location>
        <begin position="21"/>
        <end position="235"/>
    </location>
</feature>
<proteinExistence type="predicted"/>
<evidence type="ECO:0000313" key="3">
    <source>
        <dbReference type="Proteomes" id="UP000176294"/>
    </source>
</evidence>
<evidence type="ECO:0008006" key="4">
    <source>
        <dbReference type="Google" id="ProtNLM"/>
    </source>
</evidence>